<dbReference type="OrthoDB" id="3427828at2"/>
<evidence type="ECO:0000313" key="2">
    <source>
        <dbReference type="EMBL" id="CCH33665.1"/>
    </source>
</evidence>
<feature type="signal peptide" evidence="1">
    <location>
        <begin position="1"/>
        <end position="23"/>
    </location>
</feature>
<keyword evidence="1" id="KW-0732">Signal</keyword>
<dbReference type="PATRIC" id="fig|1179773.3.peg.6472"/>
<reference evidence="2 3" key="1">
    <citation type="journal article" date="2012" name="BMC Genomics">
        <title>Complete genome sequence of Saccharothrix espanaensis DSM 44229T and comparison to the other completely sequenced Pseudonocardiaceae.</title>
        <authorList>
            <person name="Strobel T."/>
            <person name="Al-Dilaimi A."/>
            <person name="Blom J."/>
            <person name="Gessner A."/>
            <person name="Kalinowski J."/>
            <person name="Luzhetska M."/>
            <person name="Puhler A."/>
            <person name="Szczepanowski R."/>
            <person name="Bechthold A."/>
            <person name="Ruckert C."/>
        </authorList>
    </citation>
    <scope>NUCLEOTIDE SEQUENCE [LARGE SCALE GENOMIC DNA]</scope>
    <source>
        <strain evidence="3">ATCC 51144 / DSM 44229 / JCM 9112 / NBRC 15066 / NRRL 15764</strain>
    </source>
</reference>
<dbReference type="Proteomes" id="UP000006281">
    <property type="component" value="Chromosome"/>
</dbReference>
<dbReference type="HOGENOM" id="CLU_1155725_0_0_11"/>
<protein>
    <submittedName>
        <fullName evidence="2">Putative secreted protein</fullName>
    </submittedName>
</protein>
<name>K0K0A5_SACES</name>
<dbReference type="PROSITE" id="PS51257">
    <property type="entry name" value="PROKAR_LIPOPROTEIN"/>
    <property type="match status" value="1"/>
</dbReference>
<gene>
    <name evidence="2" type="ordered locus">BN6_64220</name>
</gene>
<feature type="chain" id="PRO_5039294578" evidence="1">
    <location>
        <begin position="24"/>
        <end position="240"/>
    </location>
</feature>
<evidence type="ECO:0000256" key="1">
    <source>
        <dbReference type="SAM" id="SignalP"/>
    </source>
</evidence>
<dbReference type="STRING" id="1179773.BN6_64220"/>
<organism evidence="2 3">
    <name type="scientific">Saccharothrix espanaensis (strain ATCC 51144 / DSM 44229 / JCM 9112 / NBRC 15066 / NRRL 15764)</name>
    <dbReference type="NCBI Taxonomy" id="1179773"/>
    <lineage>
        <taxon>Bacteria</taxon>
        <taxon>Bacillati</taxon>
        <taxon>Actinomycetota</taxon>
        <taxon>Actinomycetes</taxon>
        <taxon>Pseudonocardiales</taxon>
        <taxon>Pseudonocardiaceae</taxon>
        <taxon>Saccharothrix</taxon>
    </lineage>
</organism>
<dbReference type="BioCyc" id="SESP1179773:BN6_RS30915-MONOMER"/>
<accession>K0K0A5</accession>
<dbReference type="RefSeq" id="WP_015103776.1">
    <property type="nucleotide sequence ID" value="NC_019673.1"/>
</dbReference>
<dbReference type="EMBL" id="HE804045">
    <property type="protein sequence ID" value="CCH33665.1"/>
    <property type="molecule type" value="Genomic_DNA"/>
</dbReference>
<evidence type="ECO:0000313" key="3">
    <source>
        <dbReference type="Proteomes" id="UP000006281"/>
    </source>
</evidence>
<dbReference type="Gene3D" id="2.50.20.20">
    <property type="match status" value="1"/>
</dbReference>
<dbReference type="KEGG" id="sesp:BN6_64220"/>
<sequence>MRWSAVPLLLCVVLAAGCASRTAVPEPTLEPVARDASSLVTSLVARVEGQYSVRFDAETAMSGRKVRAEGGLVRSRDARLVMLREDNVEVVVLPDAGYLRSDGGSWTRLGRTDRAGVKSGVAVDGLADEVDPRSVVSALRGSLVVETGDESLDGVPTHRYTMLVDLRSQAEQTSDVTHRSQLLAAYESGFTATAVLWVGPGGLPVRVEQVLKTLEDNIFQRTQHRFTNWNTDLRIVAPTR</sequence>
<dbReference type="AlphaFoldDB" id="K0K0A5"/>
<proteinExistence type="predicted"/>
<keyword evidence="3" id="KW-1185">Reference proteome</keyword>